<evidence type="ECO:0000313" key="2">
    <source>
        <dbReference type="Proteomes" id="UP000294689"/>
    </source>
</evidence>
<reference evidence="1 2" key="1">
    <citation type="submission" date="2019-03" db="EMBL/GenBank/DDBJ databases">
        <title>Genomic Encyclopedia of Archaeal and Bacterial Type Strains, Phase II (KMG-II): from individual species to whole genera.</title>
        <authorList>
            <person name="Goeker M."/>
        </authorList>
    </citation>
    <scope>NUCLEOTIDE SEQUENCE [LARGE SCALE GENOMIC DNA]</scope>
    <source>
        <strain evidence="1 2">DSM 28135</strain>
    </source>
</reference>
<dbReference type="AlphaFoldDB" id="A0A4V3F8G9"/>
<comment type="caution">
    <text evidence="1">The sequence shown here is derived from an EMBL/GenBank/DDBJ whole genome shotgun (WGS) entry which is preliminary data.</text>
</comment>
<dbReference type="EMBL" id="SOBW01000008">
    <property type="protein sequence ID" value="TDU40326.1"/>
    <property type="molecule type" value="Genomic_DNA"/>
</dbReference>
<dbReference type="Proteomes" id="UP000294689">
    <property type="component" value="Unassembled WGS sequence"/>
</dbReference>
<name>A0A4V3F8G9_9FLAO</name>
<sequence>MVIVNNQIKDNVTFIMSQRLYNNIEIQEKISKALQNLSDADLDKFCRKSHSKVVFDIKNPLVLKVPTHFTESEKMNAIKDEKGMDRYTWAYEFERNGFLYAMHTQWHARNDVYVQRWLADVA</sequence>
<organism evidence="1 2">
    <name type="scientific">Gelidibacter sediminis</name>
    <dbReference type="NCBI Taxonomy" id="1608710"/>
    <lineage>
        <taxon>Bacteria</taxon>
        <taxon>Pseudomonadati</taxon>
        <taxon>Bacteroidota</taxon>
        <taxon>Flavobacteriia</taxon>
        <taxon>Flavobacteriales</taxon>
        <taxon>Flavobacteriaceae</taxon>
        <taxon>Gelidibacter</taxon>
    </lineage>
</organism>
<proteinExistence type="predicted"/>
<gene>
    <name evidence="1" type="ORF">BXY82_2373</name>
</gene>
<evidence type="ECO:0000313" key="1">
    <source>
        <dbReference type="EMBL" id="TDU40326.1"/>
    </source>
</evidence>
<keyword evidence="2" id="KW-1185">Reference proteome</keyword>
<protein>
    <submittedName>
        <fullName evidence="1">Uncharacterized protein</fullName>
    </submittedName>
</protein>
<accession>A0A4V3F8G9</accession>